<organism evidence="1 2">
    <name type="scientific">Phrynocephalus forsythii</name>
    <dbReference type="NCBI Taxonomy" id="171643"/>
    <lineage>
        <taxon>Eukaryota</taxon>
        <taxon>Metazoa</taxon>
        <taxon>Chordata</taxon>
        <taxon>Craniata</taxon>
        <taxon>Vertebrata</taxon>
        <taxon>Euteleostomi</taxon>
        <taxon>Lepidosauria</taxon>
        <taxon>Squamata</taxon>
        <taxon>Bifurcata</taxon>
        <taxon>Unidentata</taxon>
        <taxon>Episquamata</taxon>
        <taxon>Toxicofera</taxon>
        <taxon>Iguania</taxon>
        <taxon>Acrodonta</taxon>
        <taxon>Agamidae</taxon>
        <taxon>Agaminae</taxon>
        <taxon>Phrynocephalus</taxon>
    </lineage>
</organism>
<dbReference type="OrthoDB" id="9050411at2759"/>
<protein>
    <submittedName>
        <fullName evidence="1">Uncharacterized protein</fullName>
    </submittedName>
</protein>
<evidence type="ECO:0000313" key="2">
    <source>
        <dbReference type="Proteomes" id="UP001142489"/>
    </source>
</evidence>
<feature type="non-terminal residue" evidence="1">
    <location>
        <position position="1"/>
    </location>
</feature>
<proteinExistence type="predicted"/>
<reference evidence="1" key="1">
    <citation type="journal article" date="2023" name="DNA Res.">
        <title>Chromosome-level genome assembly of Phrynocephalus forsythii using third-generation DNA sequencing and Hi-C analysis.</title>
        <authorList>
            <person name="Qi Y."/>
            <person name="Zhao W."/>
            <person name="Zhao Y."/>
            <person name="Niu C."/>
            <person name="Cao S."/>
            <person name="Zhang Y."/>
        </authorList>
    </citation>
    <scope>NUCLEOTIDE SEQUENCE</scope>
    <source>
        <tissue evidence="1">Muscle</tissue>
    </source>
</reference>
<dbReference type="AlphaFoldDB" id="A0A9Q0XQ88"/>
<dbReference type="EMBL" id="JAPFRF010000010">
    <property type="protein sequence ID" value="KAJ7320355.1"/>
    <property type="molecule type" value="Genomic_DNA"/>
</dbReference>
<keyword evidence="2" id="KW-1185">Reference proteome</keyword>
<gene>
    <name evidence="1" type="ORF">JRQ81_019866</name>
</gene>
<sequence length="63" mass="6997">RIKSAWTKLSSTLLMARHIDNMYCTHGDDTNFLAKHPLPNSLIVDATQNRAKSGSNTVPSNKE</sequence>
<evidence type="ECO:0000313" key="1">
    <source>
        <dbReference type="EMBL" id="KAJ7320355.1"/>
    </source>
</evidence>
<comment type="caution">
    <text evidence="1">The sequence shown here is derived from an EMBL/GenBank/DDBJ whole genome shotgun (WGS) entry which is preliminary data.</text>
</comment>
<dbReference type="Proteomes" id="UP001142489">
    <property type="component" value="Unassembled WGS sequence"/>
</dbReference>
<name>A0A9Q0XQ88_9SAUR</name>
<feature type="non-terminal residue" evidence="1">
    <location>
        <position position="63"/>
    </location>
</feature>
<accession>A0A9Q0XQ88</accession>